<evidence type="ECO:0000256" key="2">
    <source>
        <dbReference type="ARBA" id="ARBA00022448"/>
    </source>
</evidence>
<dbReference type="Proteomes" id="UP000192980">
    <property type="component" value="Unassembled WGS sequence"/>
</dbReference>
<dbReference type="InterPro" id="IPR037066">
    <property type="entry name" value="Plug_dom_sf"/>
</dbReference>
<evidence type="ECO:0000259" key="13">
    <source>
        <dbReference type="Pfam" id="PF07715"/>
    </source>
</evidence>
<evidence type="ECO:0000256" key="8">
    <source>
        <dbReference type="ARBA" id="ARBA00023170"/>
    </source>
</evidence>
<keyword evidence="15" id="KW-1185">Reference proteome</keyword>
<organism evidence="14 15">
    <name type="scientific">Sphingobacterium psychroaquaticum</name>
    <dbReference type="NCBI Taxonomy" id="561061"/>
    <lineage>
        <taxon>Bacteria</taxon>
        <taxon>Pseudomonadati</taxon>
        <taxon>Bacteroidota</taxon>
        <taxon>Sphingobacteriia</taxon>
        <taxon>Sphingobacteriales</taxon>
        <taxon>Sphingobacteriaceae</taxon>
        <taxon>Sphingobacterium</taxon>
    </lineage>
</organism>
<keyword evidence="6 10" id="KW-0798">TonB box</keyword>
<dbReference type="AlphaFoldDB" id="A0A1X7J116"/>
<name>A0A1X7J116_9SPHI</name>
<evidence type="ECO:0000256" key="9">
    <source>
        <dbReference type="ARBA" id="ARBA00023237"/>
    </source>
</evidence>
<dbReference type="PANTHER" id="PTHR30069">
    <property type="entry name" value="TONB-DEPENDENT OUTER MEMBRANE RECEPTOR"/>
    <property type="match status" value="1"/>
</dbReference>
<dbReference type="STRING" id="561061.SAMN05660862_1333"/>
<feature type="domain" description="TonB-dependent receptor plug" evidence="13">
    <location>
        <begin position="129"/>
        <end position="255"/>
    </location>
</feature>
<keyword evidence="2" id="KW-0813">Transport</keyword>
<proteinExistence type="inferred from homology"/>
<keyword evidence="8 14" id="KW-0675">Receptor</keyword>
<reference evidence="14 15" key="1">
    <citation type="submission" date="2017-04" db="EMBL/GenBank/DDBJ databases">
        <authorList>
            <person name="Afonso C.L."/>
            <person name="Miller P.J."/>
            <person name="Scott M.A."/>
            <person name="Spackman E."/>
            <person name="Goraichik I."/>
            <person name="Dimitrov K.M."/>
            <person name="Suarez D.L."/>
            <person name="Swayne D.E."/>
        </authorList>
    </citation>
    <scope>NUCLEOTIDE SEQUENCE [LARGE SCALE GENOMIC DNA]</scope>
    <source>
        <strain evidence="14 15">DSM 22418</strain>
    </source>
</reference>
<accession>A0A1X7J116</accession>
<dbReference type="Gene3D" id="2.170.130.10">
    <property type="entry name" value="TonB-dependent receptor, plug domain"/>
    <property type="match status" value="1"/>
</dbReference>
<keyword evidence="3" id="KW-1134">Transmembrane beta strand</keyword>
<dbReference type="InterPro" id="IPR000531">
    <property type="entry name" value="Beta-barrel_TonB"/>
</dbReference>
<protein>
    <submittedName>
        <fullName evidence="14">TonB-dependent Receptor Plug Domain</fullName>
    </submittedName>
</protein>
<dbReference type="Pfam" id="PF00593">
    <property type="entry name" value="TonB_dep_Rec_b-barrel"/>
    <property type="match status" value="1"/>
</dbReference>
<feature type="signal peptide" evidence="11">
    <location>
        <begin position="1"/>
        <end position="21"/>
    </location>
</feature>
<keyword evidence="9" id="KW-0998">Cell outer membrane</keyword>
<dbReference type="GO" id="GO:0009279">
    <property type="term" value="C:cell outer membrane"/>
    <property type="evidence" value="ECO:0007669"/>
    <property type="project" value="UniProtKB-SubCell"/>
</dbReference>
<evidence type="ECO:0000313" key="14">
    <source>
        <dbReference type="EMBL" id="SMG21281.1"/>
    </source>
</evidence>
<dbReference type="Pfam" id="PF07715">
    <property type="entry name" value="Plug"/>
    <property type="match status" value="1"/>
</dbReference>
<sequence length="905" mass="101292">MTEFRHVIAILLLLSSNLLHAQQSRTIQVKGVVLDGQSTPIQLASVICQETSSSTLTDNKGNFTLTVPDDLDEVTLKVSYVGMKSVQLSVKTKKQNHLVFKMESNSLTLKEITVNSTYATNKNSISSIEFNEEAIERVQAFSLMDVLNTLPGKQMTPPNINAPQTLTLRNTLGGQYDLNNSLGIPIIVDGVTLSNDANMQSRPVGQRGIGGSALPAVTSGNTADVPFRGIDLREIPVESIERIEVIQGVASAEYSELTDGAIIIERKAGKSPLQFTTNINGGSTNFSLNKGFNLPKKWGGITTDLNYALSNSNPRDKVQEYKRYGASIRWNTIQYKRVRNKLSLDFNTRVDDAKQDPDDASERKYYSKAKNFRVSNNTFIRLDSKIINDINLTLSYAEGTQESFAQWLLNQPYKGYTAKDTTGIYEGILLNGQYLAVEEIIGNPISMSGNLKFSSRFKFGNTRHNLSYGLNSSYANNGGKGIISDPDRPRFVDFNSQNIRPYSFEQTPSMVNSGLYFTDNVTYKIAGKQVHSNLGVRLDSQNGSLAVQPRLSTQVILNKQWNIAAAYGISTKSPTLAHRYPPPSWIDVPLILVVNSKASLYLVYTERFETANRDLKPSKSTQAEFTVNYRNSFLSSRVNAYFKDNRDGFNSLKQFVNFTLPNYSYSYDPTLNKIVYAENGTHTVYRDRGYLKVQNALNSYTYGVDWSVSLNKINAINTSVSTSSSFILSEQNNDYYDIINLENPVNISGENIWYALHTPLSNNKRYVFTSKLNTTTHIPKLGFVIMTNTDLFWMNKQKTKYTEDFQSALGYLDKDMRPVFFTGSERYGIPPRNVRSTSTDQRIIYANFSVSVAKEISKRIRIAVTTYNTWNLHPQSSYTNPDTGAETITTYNSPLSITGGISLKL</sequence>
<dbReference type="GO" id="GO:0044718">
    <property type="term" value="P:siderophore transmembrane transport"/>
    <property type="evidence" value="ECO:0007669"/>
    <property type="project" value="TreeGrafter"/>
</dbReference>
<evidence type="ECO:0000313" key="15">
    <source>
        <dbReference type="Proteomes" id="UP000192980"/>
    </source>
</evidence>
<evidence type="ECO:0000256" key="1">
    <source>
        <dbReference type="ARBA" id="ARBA00004571"/>
    </source>
</evidence>
<gene>
    <name evidence="14" type="ORF">SAMN05660862_1333</name>
</gene>
<comment type="subcellular location">
    <subcellularLocation>
        <location evidence="1">Cell outer membrane</location>
        <topology evidence="1">Multi-pass membrane protein</topology>
    </subcellularLocation>
</comment>
<dbReference type="SUPFAM" id="SSF49464">
    <property type="entry name" value="Carboxypeptidase regulatory domain-like"/>
    <property type="match status" value="1"/>
</dbReference>
<evidence type="ECO:0000256" key="10">
    <source>
        <dbReference type="RuleBase" id="RU003357"/>
    </source>
</evidence>
<dbReference type="RefSeq" id="WP_085472191.1">
    <property type="nucleotide sequence ID" value="NZ_FXAU01000002.1"/>
</dbReference>
<dbReference type="InterPro" id="IPR036942">
    <property type="entry name" value="Beta-barrel_TonB_sf"/>
</dbReference>
<dbReference type="EMBL" id="FXAU01000002">
    <property type="protein sequence ID" value="SMG21281.1"/>
    <property type="molecule type" value="Genomic_DNA"/>
</dbReference>
<feature type="chain" id="PRO_5012688278" evidence="11">
    <location>
        <begin position="22"/>
        <end position="905"/>
    </location>
</feature>
<dbReference type="OrthoDB" id="1151166at2"/>
<dbReference type="InterPro" id="IPR008969">
    <property type="entry name" value="CarboxyPept-like_regulatory"/>
</dbReference>
<keyword evidence="7 10" id="KW-0472">Membrane</keyword>
<evidence type="ECO:0000256" key="11">
    <source>
        <dbReference type="SAM" id="SignalP"/>
    </source>
</evidence>
<evidence type="ECO:0000256" key="7">
    <source>
        <dbReference type="ARBA" id="ARBA00023136"/>
    </source>
</evidence>
<evidence type="ECO:0000259" key="12">
    <source>
        <dbReference type="Pfam" id="PF00593"/>
    </source>
</evidence>
<evidence type="ECO:0000256" key="6">
    <source>
        <dbReference type="ARBA" id="ARBA00023077"/>
    </source>
</evidence>
<dbReference type="Gene3D" id="2.40.170.20">
    <property type="entry name" value="TonB-dependent receptor, beta-barrel domain"/>
    <property type="match status" value="1"/>
</dbReference>
<dbReference type="InterPro" id="IPR039426">
    <property type="entry name" value="TonB-dep_rcpt-like"/>
</dbReference>
<dbReference type="InterPro" id="IPR012910">
    <property type="entry name" value="Plug_dom"/>
</dbReference>
<dbReference type="SUPFAM" id="SSF56935">
    <property type="entry name" value="Porins"/>
    <property type="match status" value="1"/>
</dbReference>
<dbReference type="Gene3D" id="2.60.40.1120">
    <property type="entry name" value="Carboxypeptidase-like, regulatory domain"/>
    <property type="match status" value="1"/>
</dbReference>
<keyword evidence="5 11" id="KW-0732">Signal</keyword>
<dbReference type="PANTHER" id="PTHR30069:SF29">
    <property type="entry name" value="HEMOGLOBIN AND HEMOGLOBIN-HAPTOGLOBIN-BINDING PROTEIN 1-RELATED"/>
    <property type="match status" value="1"/>
</dbReference>
<evidence type="ECO:0000256" key="5">
    <source>
        <dbReference type="ARBA" id="ARBA00022729"/>
    </source>
</evidence>
<keyword evidence="4" id="KW-0812">Transmembrane</keyword>
<evidence type="ECO:0000256" key="4">
    <source>
        <dbReference type="ARBA" id="ARBA00022692"/>
    </source>
</evidence>
<dbReference type="GO" id="GO:0015344">
    <property type="term" value="F:siderophore uptake transmembrane transporter activity"/>
    <property type="evidence" value="ECO:0007669"/>
    <property type="project" value="TreeGrafter"/>
</dbReference>
<comment type="similarity">
    <text evidence="10">Belongs to the TonB-dependent receptor family.</text>
</comment>
<dbReference type="Pfam" id="PF13715">
    <property type="entry name" value="CarbopepD_reg_2"/>
    <property type="match status" value="1"/>
</dbReference>
<feature type="domain" description="TonB-dependent receptor-like beta-barrel" evidence="12">
    <location>
        <begin position="331"/>
        <end position="647"/>
    </location>
</feature>
<evidence type="ECO:0000256" key="3">
    <source>
        <dbReference type="ARBA" id="ARBA00022452"/>
    </source>
</evidence>